<dbReference type="EMBL" id="CP097503">
    <property type="protein sequence ID" value="URD80532.1"/>
    <property type="molecule type" value="Genomic_DNA"/>
</dbReference>
<reference evidence="1" key="1">
    <citation type="submission" date="2022-05" db="EMBL/GenBank/DDBJ databases">
        <title>The Musa troglodytarum L. genome provides insights into the mechanism of non-climacteric behaviour and enrichment of carotenoids.</title>
        <authorList>
            <person name="Wang J."/>
        </authorList>
    </citation>
    <scope>NUCLEOTIDE SEQUENCE</scope>
    <source>
        <tissue evidence="1">Leaf</tissue>
    </source>
</reference>
<gene>
    <name evidence="1" type="ORF">MUK42_02535</name>
</gene>
<proteinExistence type="predicted"/>
<evidence type="ECO:0000313" key="1">
    <source>
        <dbReference type="EMBL" id="URD80532.1"/>
    </source>
</evidence>
<organism evidence="1 2">
    <name type="scientific">Musa troglodytarum</name>
    <name type="common">fe'i banana</name>
    <dbReference type="NCBI Taxonomy" id="320322"/>
    <lineage>
        <taxon>Eukaryota</taxon>
        <taxon>Viridiplantae</taxon>
        <taxon>Streptophyta</taxon>
        <taxon>Embryophyta</taxon>
        <taxon>Tracheophyta</taxon>
        <taxon>Spermatophyta</taxon>
        <taxon>Magnoliopsida</taxon>
        <taxon>Liliopsida</taxon>
        <taxon>Zingiberales</taxon>
        <taxon>Musaceae</taxon>
        <taxon>Musa</taxon>
    </lineage>
</organism>
<dbReference type="Proteomes" id="UP001055439">
    <property type="component" value="Chromosome 10"/>
</dbReference>
<accession>A0A9E7ER31</accession>
<sequence>MAISRIDGEGISVADRHERGEVLIPRVGMENGRFAAPLRELVLPPRCRSGVSHLRTVTHLAGIVFGL</sequence>
<keyword evidence="2" id="KW-1185">Reference proteome</keyword>
<protein>
    <submittedName>
        <fullName evidence="1">Uncharacterized protein</fullName>
    </submittedName>
</protein>
<name>A0A9E7ER31_9LILI</name>
<dbReference type="AlphaFoldDB" id="A0A9E7ER31"/>
<evidence type="ECO:0000313" key="2">
    <source>
        <dbReference type="Proteomes" id="UP001055439"/>
    </source>
</evidence>